<evidence type="ECO:0000313" key="3">
    <source>
        <dbReference type="Proteomes" id="UP000663828"/>
    </source>
</evidence>
<evidence type="ECO:0000259" key="1">
    <source>
        <dbReference type="Pfam" id="PF12937"/>
    </source>
</evidence>
<keyword evidence="3" id="KW-1185">Reference proteome</keyword>
<feature type="non-terminal residue" evidence="2">
    <location>
        <position position="105"/>
    </location>
</feature>
<dbReference type="InterPro" id="IPR036047">
    <property type="entry name" value="F-box-like_dom_sf"/>
</dbReference>
<feature type="domain" description="F-box" evidence="1">
    <location>
        <begin position="2"/>
        <end position="40"/>
    </location>
</feature>
<reference evidence="2" key="1">
    <citation type="submission" date="2021-02" db="EMBL/GenBank/DDBJ databases">
        <authorList>
            <person name="Nowell W R."/>
        </authorList>
    </citation>
    <scope>NUCLEOTIDE SEQUENCE</scope>
</reference>
<gene>
    <name evidence="2" type="ORF">XAT740_LOCUS49946</name>
</gene>
<dbReference type="AlphaFoldDB" id="A0A816C641"/>
<dbReference type="InterPro" id="IPR001810">
    <property type="entry name" value="F-box_dom"/>
</dbReference>
<comment type="caution">
    <text evidence="2">The sequence shown here is derived from an EMBL/GenBank/DDBJ whole genome shotgun (WGS) entry which is preliminary data.</text>
</comment>
<name>A0A816C641_ADIRI</name>
<dbReference type="EMBL" id="CAJNOR010007527">
    <property type="protein sequence ID" value="CAF1618840.1"/>
    <property type="molecule type" value="Genomic_DNA"/>
</dbReference>
<accession>A0A816C641</accession>
<organism evidence="2 3">
    <name type="scientific">Adineta ricciae</name>
    <name type="common">Rotifer</name>
    <dbReference type="NCBI Taxonomy" id="249248"/>
    <lineage>
        <taxon>Eukaryota</taxon>
        <taxon>Metazoa</taxon>
        <taxon>Spiralia</taxon>
        <taxon>Gnathifera</taxon>
        <taxon>Rotifera</taxon>
        <taxon>Eurotatoria</taxon>
        <taxon>Bdelloidea</taxon>
        <taxon>Adinetida</taxon>
        <taxon>Adinetidae</taxon>
        <taxon>Adineta</taxon>
    </lineage>
</organism>
<sequence>MFDDLPTELWMTIIGYLSSSDALLAFAHTSNRLNTIACQHIARCLTFASNMSLARFRHYFQVGHPRVRHLVTRLRIDDYMHLNELVLILLANDQNNNDILFPRLK</sequence>
<protein>
    <recommendedName>
        <fullName evidence="1">F-box domain-containing protein</fullName>
    </recommendedName>
</protein>
<dbReference type="SUPFAM" id="SSF81383">
    <property type="entry name" value="F-box domain"/>
    <property type="match status" value="1"/>
</dbReference>
<dbReference type="Proteomes" id="UP000663828">
    <property type="component" value="Unassembled WGS sequence"/>
</dbReference>
<dbReference type="CDD" id="cd09917">
    <property type="entry name" value="F-box_SF"/>
    <property type="match status" value="1"/>
</dbReference>
<dbReference type="Pfam" id="PF12937">
    <property type="entry name" value="F-box-like"/>
    <property type="match status" value="1"/>
</dbReference>
<proteinExistence type="predicted"/>
<evidence type="ECO:0000313" key="2">
    <source>
        <dbReference type="EMBL" id="CAF1618840.1"/>
    </source>
</evidence>